<comment type="caution">
    <text evidence="4">The sequence shown here is derived from an EMBL/GenBank/DDBJ whole genome shotgun (WGS) entry which is preliminary data.</text>
</comment>
<feature type="region of interest" description="Disordered" evidence="2">
    <location>
        <begin position="94"/>
        <end position="128"/>
    </location>
</feature>
<keyword evidence="1" id="KW-0862">Zinc</keyword>
<dbReference type="HOGENOM" id="CLU_1107374_0_0_1"/>
<dbReference type="AlphaFoldDB" id="V2WV90"/>
<protein>
    <recommendedName>
        <fullName evidence="3">C2H2-type domain-containing protein</fullName>
    </recommendedName>
</protein>
<accession>V2WV90</accession>
<dbReference type="InterPro" id="IPR013087">
    <property type="entry name" value="Znf_C2H2_type"/>
</dbReference>
<keyword evidence="1" id="KW-0863">Zinc-finger</keyword>
<reference evidence="4 5" key="1">
    <citation type="journal article" date="2014" name="BMC Genomics">
        <title>Genome and secretome analysis of the hemibiotrophic fungal pathogen, Moniliophthora roreri, which causes frosty pod rot disease of cacao: mechanisms of the biotrophic and necrotrophic phases.</title>
        <authorList>
            <person name="Meinhardt L.W."/>
            <person name="Costa G.G.L."/>
            <person name="Thomazella D.P.T."/>
            <person name="Teixeira P.J.P.L."/>
            <person name="Carazzolle M.F."/>
            <person name="Schuster S.C."/>
            <person name="Carlson J.E."/>
            <person name="Guiltinan M.J."/>
            <person name="Mieczkowski P."/>
            <person name="Farmer A."/>
            <person name="Ramaraj T."/>
            <person name="Crozier J."/>
            <person name="Davis R.E."/>
            <person name="Shao J."/>
            <person name="Melnick R.L."/>
            <person name="Pereira G.A.G."/>
            <person name="Bailey B.A."/>
        </authorList>
    </citation>
    <scope>NUCLEOTIDE SEQUENCE [LARGE SCALE GENOMIC DNA]</scope>
    <source>
        <strain evidence="4 5">MCA 2997</strain>
    </source>
</reference>
<evidence type="ECO:0000259" key="3">
    <source>
        <dbReference type="PROSITE" id="PS50157"/>
    </source>
</evidence>
<evidence type="ECO:0000256" key="1">
    <source>
        <dbReference type="PROSITE-ProRule" id="PRU00042"/>
    </source>
</evidence>
<dbReference type="Proteomes" id="UP000017559">
    <property type="component" value="Unassembled WGS sequence"/>
</dbReference>
<dbReference type="KEGG" id="mrr:Moror_4071"/>
<evidence type="ECO:0000313" key="5">
    <source>
        <dbReference type="Proteomes" id="UP000017559"/>
    </source>
</evidence>
<organism evidence="4 5">
    <name type="scientific">Moniliophthora roreri (strain MCA 2997)</name>
    <name type="common">Cocoa frosty pod rot fungus</name>
    <name type="synonym">Crinipellis roreri</name>
    <dbReference type="NCBI Taxonomy" id="1381753"/>
    <lineage>
        <taxon>Eukaryota</taxon>
        <taxon>Fungi</taxon>
        <taxon>Dikarya</taxon>
        <taxon>Basidiomycota</taxon>
        <taxon>Agaricomycotina</taxon>
        <taxon>Agaricomycetes</taxon>
        <taxon>Agaricomycetidae</taxon>
        <taxon>Agaricales</taxon>
        <taxon>Marasmiineae</taxon>
        <taxon>Marasmiaceae</taxon>
        <taxon>Moniliophthora</taxon>
    </lineage>
</organism>
<dbReference type="EMBL" id="AWSO01000407">
    <property type="protein sequence ID" value="ESK90763.1"/>
    <property type="molecule type" value="Genomic_DNA"/>
</dbReference>
<evidence type="ECO:0000256" key="2">
    <source>
        <dbReference type="SAM" id="MobiDB-lite"/>
    </source>
</evidence>
<dbReference type="PROSITE" id="PS50157">
    <property type="entry name" value="ZINC_FINGER_C2H2_2"/>
    <property type="match status" value="1"/>
</dbReference>
<keyword evidence="1" id="KW-0479">Metal-binding</keyword>
<dbReference type="Gene3D" id="3.30.160.60">
    <property type="entry name" value="Classic Zinc Finger"/>
    <property type="match status" value="2"/>
</dbReference>
<name>V2WV90_MONRO</name>
<dbReference type="GO" id="GO:0008270">
    <property type="term" value="F:zinc ion binding"/>
    <property type="evidence" value="ECO:0007669"/>
    <property type="project" value="UniProtKB-KW"/>
</dbReference>
<gene>
    <name evidence="4" type="ORF">Moror_4071</name>
</gene>
<proteinExistence type="predicted"/>
<feature type="compositionally biased region" description="Basic residues" evidence="2">
    <location>
        <begin position="111"/>
        <end position="124"/>
    </location>
</feature>
<feature type="domain" description="C2H2-type" evidence="3">
    <location>
        <begin position="212"/>
        <end position="231"/>
    </location>
</feature>
<evidence type="ECO:0000313" key="4">
    <source>
        <dbReference type="EMBL" id="ESK90763.1"/>
    </source>
</evidence>
<sequence>MTYLLNFTEVSYEQDTASGTTKPALYFDDYHPFTHVRQEGEAKDDVFDSGCDQGLQSSIFDLEPEYPHLDIPDGEIGLFLYNLSVLTASKDHSITIQSESPKPTPPTSPKTHPRPSKRNKKKPYTRPNCASPTTAICECLLADGTVCGVELSSAHRGTSRHFQVYHSVSVQLDERGRPFVRCMWPGCTKTQANMASLVQHLRAKHLKLTESEPCKCCGRAFSTESELRRHQGTLKYQNYIASSGTSSQTSS</sequence>
<dbReference type="OrthoDB" id="9402531at2759"/>
<keyword evidence="5" id="KW-1185">Reference proteome</keyword>